<feature type="domain" description="C2H2-type" evidence="11">
    <location>
        <begin position="264"/>
        <end position="289"/>
    </location>
</feature>
<dbReference type="GO" id="GO:0000978">
    <property type="term" value="F:RNA polymerase II cis-regulatory region sequence-specific DNA binding"/>
    <property type="evidence" value="ECO:0007669"/>
    <property type="project" value="TreeGrafter"/>
</dbReference>
<evidence type="ECO:0000256" key="9">
    <source>
        <dbReference type="PROSITE-ProRule" id="PRU00309"/>
    </source>
</evidence>
<dbReference type="InterPro" id="IPR036236">
    <property type="entry name" value="Znf_C2H2_sf"/>
</dbReference>
<dbReference type="SMART" id="SM00980">
    <property type="entry name" value="THAP"/>
    <property type="match status" value="1"/>
</dbReference>
<keyword evidence="3" id="KW-0677">Repeat</keyword>
<organism evidence="13">
    <name type="scientific">Menopon gallinae</name>
    <name type="common">poultry shaft louse</name>
    <dbReference type="NCBI Taxonomy" id="328185"/>
    <lineage>
        <taxon>Eukaryota</taxon>
        <taxon>Metazoa</taxon>
        <taxon>Ecdysozoa</taxon>
        <taxon>Arthropoda</taxon>
        <taxon>Hexapoda</taxon>
        <taxon>Insecta</taxon>
        <taxon>Pterygota</taxon>
        <taxon>Neoptera</taxon>
        <taxon>Paraneoptera</taxon>
        <taxon>Psocodea</taxon>
        <taxon>Troctomorpha</taxon>
        <taxon>Phthiraptera</taxon>
        <taxon>Amblycera</taxon>
        <taxon>Menoponidae</taxon>
        <taxon>Menopon</taxon>
    </lineage>
</organism>
<sequence length="487" mass="56151">MKWYRKAVVNNFLGQSDFENKNMSKCCLWTCTKITNGTQVTLFKFPERDTDLFYRWADAVGKPLDFFVQCRRYICCLHFEENDFDQTCLMKRKLMPHLNTRLVLKKTAVPSRFLTIEDVKHFLTARKARDDKSPLVPDVYRKYCAYAEDRTDFPKVDTEIGGTGLDEIWNTKESTKAEIGRNTVQLIDTQQLTPNVIIKEELFIPDYIKEEVDVCEENDREPSDNCNLGYTATEADILEHRESAKDGNSEDGGGENDQRTGKKFECNHCPASFMWMGELRKHKLICHGGYVCHICKKKLININNLRCHKKKKHGIVNVYECEICGSAFPHGQGLANHGRVHKTSANCQNCNCFGSPTNGIRHNCPEYRDQFGCTACGKFFPTKSGLKSHVSKMHCELSCTVCYLKFSSRSRLRLHLMEHADLVCRECNETFEDVDSLEKHNEKHLRVHCQECNTNFANRRRFNRHVSLLSCKSQNSAPSRVKMMVDT</sequence>
<dbReference type="SMART" id="SM00355">
    <property type="entry name" value="ZnF_C2H2"/>
    <property type="match status" value="7"/>
</dbReference>
<dbReference type="InterPro" id="IPR006612">
    <property type="entry name" value="THAP_Znf"/>
</dbReference>
<comment type="subcellular location">
    <subcellularLocation>
        <location evidence="1">Nucleus</location>
    </subcellularLocation>
</comment>
<dbReference type="Pfam" id="PF13912">
    <property type="entry name" value="zf-C2H2_6"/>
    <property type="match status" value="2"/>
</dbReference>
<feature type="domain" description="C2H2-type" evidence="11">
    <location>
        <begin position="319"/>
        <end position="346"/>
    </location>
</feature>
<protein>
    <submittedName>
        <fullName evidence="13">Uncharacterized protein</fullName>
    </submittedName>
</protein>
<dbReference type="Gene3D" id="3.30.160.60">
    <property type="entry name" value="Classic Zinc Finger"/>
    <property type="match status" value="3"/>
</dbReference>
<keyword evidence="6 9" id="KW-0238">DNA-binding</keyword>
<evidence type="ECO:0000259" key="11">
    <source>
        <dbReference type="PROSITE" id="PS50157"/>
    </source>
</evidence>
<dbReference type="GO" id="GO:0001228">
    <property type="term" value="F:DNA-binding transcription activator activity, RNA polymerase II-specific"/>
    <property type="evidence" value="ECO:0007669"/>
    <property type="project" value="TreeGrafter"/>
</dbReference>
<dbReference type="PANTHER" id="PTHR24376:SF235">
    <property type="entry name" value="C2H2-TYPE DOMAIN-CONTAINING PROTEIN"/>
    <property type="match status" value="1"/>
</dbReference>
<gene>
    <name evidence="13" type="ORF">PYX00_004405</name>
</gene>
<feature type="domain" description="C2H2-type" evidence="11">
    <location>
        <begin position="371"/>
        <end position="394"/>
    </location>
</feature>
<dbReference type="PROSITE" id="PS50950">
    <property type="entry name" value="ZF_THAP"/>
    <property type="match status" value="1"/>
</dbReference>
<dbReference type="EMBL" id="JARGDH010000002">
    <property type="protein sequence ID" value="KAL0276954.1"/>
    <property type="molecule type" value="Genomic_DNA"/>
</dbReference>
<dbReference type="InterPro" id="IPR013087">
    <property type="entry name" value="Znf_C2H2_type"/>
</dbReference>
<proteinExistence type="predicted"/>
<keyword evidence="4 8" id="KW-0863">Zinc-finger</keyword>
<dbReference type="EMBL" id="JARGDH010000002">
    <property type="protein sequence ID" value="KAL0276953.1"/>
    <property type="molecule type" value="Genomic_DNA"/>
</dbReference>
<dbReference type="SUPFAM" id="SSF57667">
    <property type="entry name" value="beta-beta-alpha zinc fingers"/>
    <property type="match status" value="2"/>
</dbReference>
<evidence type="ECO:0000256" key="10">
    <source>
        <dbReference type="SAM" id="MobiDB-lite"/>
    </source>
</evidence>
<reference evidence="13" key="1">
    <citation type="journal article" date="2024" name="Gigascience">
        <title>Chromosome-level genome of the poultry shaft louse Menopon gallinae provides insight into the host-switching and adaptive evolution of parasitic lice.</title>
        <authorList>
            <person name="Xu Y."/>
            <person name="Ma L."/>
            <person name="Liu S."/>
            <person name="Liang Y."/>
            <person name="Liu Q."/>
            <person name="He Z."/>
            <person name="Tian L."/>
            <person name="Duan Y."/>
            <person name="Cai W."/>
            <person name="Li H."/>
            <person name="Song F."/>
        </authorList>
    </citation>
    <scope>NUCLEOTIDE SEQUENCE</scope>
    <source>
        <strain evidence="13">Cailab_2023a</strain>
    </source>
</reference>
<keyword evidence="5" id="KW-0862">Zinc</keyword>
<evidence type="ECO:0000256" key="5">
    <source>
        <dbReference type="ARBA" id="ARBA00022833"/>
    </source>
</evidence>
<name>A0AAW2I465_9NEOP</name>
<evidence type="ECO:0000256" key="4">
    <source>
        <dbReference type="ARBA" id="ARBA00022771"/>
    </source>
</evidence>
<evidence type="ECO:0000256" key="3">
    <source>
        <dbReference type="ARBA" id="ARBA00022737"/>
    </source>
</evidence>
<dbReference type="PROSITE" id="PS00028">
    <property type="entry name" value="ZINC_FINGER_C2H2_1"/>
    <property type="match status" value="4"/>
</dbReference>
<evidence type="ECO:0000256" key="1">
    <source>
        <dbReference type="ARBA" id="ARBA00004123"/>
    </source>
</evidence>
<evidence type="ECO:0000313" key="13">
    <source>
        <dbReference type="EMBL" id="KAL0276954.1"/>
    </source>
</evidence>
<dbReference type="SMART" id="SM00692">
    <property type="entry name" value="DM3"/>
    <property type="match status" value="1"/>
</dbReference>
<dbReference type="SUPFAM" id="SSF57716">
    <property type="entry name" value="Glucocorticoid receptor-like (DNA-binding domain)"/>
    <property type="match status" value="1"/>
</dbReference>
<feature type="domain" description="THAP-type" evidence="12">
    <location>
        <begin position="23"/>
        <end position="113"/>
    </location>
</feature>
<feature type="domain" description="C2H2-type" evidence="11">
    <location>
        <begin position="422"/>
        <end position="444"/>
    </location>
</feature>
<dbReference type="GO" id="GO:0008270">
    <property type="term" value="F:zinc ion binding"/>
    <property type="evidence" value="ECO:0007669"/>
    <property type="project" value="UniProtKB-KW"/>
</dbReference>
<dbReference type="Pfam" id="PF00096">
    <property type="entry name" value="zf-C2H2"/>
    <property type="match status" value="1"/>
</dbReference>
<dbReference type="GO" id="GO:0005634">
    <property type="term" value="C:nucleus"/>
    <property type="evidence" value="ECO:0007669"/>
    <property type="project" value="UniProtKB-SubCell"/>
</dbReference>
<evidence type="ECO:0000256" key="2">
    <source>
        <dbReference type="ARBA" id="ARBA00022723"/>
    </source>
</evidence>
<accession>A0AAW2I465</accession>
<evidence type="ECO:0000259" key="12">
    <source>
        <dbReference type="PROSITE" id="PS50950"/>
    </source>
</evidence>
<keyword evidence="2" id="KW-0479">Metal-binding</keyword>
<evidence type="ECO:0000256" key="6">
    <source>
        <dbReference type="ARBA" id="ARBA00023125"/>
    </source>
</evidence>
<dbReference type="AlphaFoldDB" id="A0AAW2I465"/>
<comment type="caution">
    <text evidence="13">The sequence shown here is derived from an EMBL/GenBank/DDBJ whole genome shotgun (WGS) entry which is preliminary data.</text>
</comment>
<evidence type="ECO:0000256" key="8">
    <source>
        <dbReference type="PROSITE-ProRule" id="PRU00042"/>
    </source>
</evidence>
<dbReference type="PROSITE" id="PS50157">
    <property type="entry name" value="ZINC_FINGER_C2H2_2"/>
    <property type="match status" value="4"/>
</dbReference>
<feature type="region of interest" description="Disordered" evidence="10">
    <location>
        <begin position="240"/>
        <end position="259"/>
    </location>
</feature>
<keyword evidence="7" id="KW-0539">Nucleus</keyword>
<dbReference type="PANTHER" id="PTHR24376">
    <property type="entry name" value="ZINC FINGER PROTEIN"/>
    <property type="match status" value="1"/>
</dbReference>
<evidence type="ECO:0000256" key="7">
    <source>
        <dbReference type="ARBA" id="ARBA00023242"/>
    </source>
</evidence>